<accession>A0A174ZY20</accession>
<sequence length="45" mass="5536">MEKLEIRMQEELFDVETQYCDPDDCYHDCKLNVPNYCNEVVTLYW</sequence>
<gene>
    <name evidence="1" type="ORF">ERS852502_02594</name>
</gene>
<organism evidence="1 2">
    <name type="scientific">[Ruminococcus] torques</name>
    <dbReference type="NCBI Taxonomy" id="33039"/>
    <lineage>
        <taxon>Bacteria</taxon>
        <taxon>Bacillati</taxon>
        <taxon>Bacillota</taxon>
        <taxon>Clostridia</taxon>
        <taxon>Lachnospirales</taxon>
        <taxon>Lachnospiraceae</taxon>
        <taxon>Mediterraneibacter</taxon>
    </lineage>
</organism>
<protein>
    <submittedName>
        <fullName evidence="1">Uncharacterized protein</fullName>
    </submittedName>
</protein>
<name>A0A174ZY20_9FIRM</name>
<dbReference type="AlphaFoldDB" id="A0A174ZY20"/>
<evidence type="ECO:0000313" key="2">
    <source>
        <dbReference type="Proteomes" id="UP000078383"/>
    </source>
</evidence>
<dbReference type="EMBL" id="CZBX01000014">
    <property type="protein sequence ID" value="CUQ92283.1"/>
    <property type="molecule type" value="Genomic_DNA"/>
</dbReference>
<dbReference type="Proteomes" id="UP000078383">
    <property type="component" value="Unassembled WGS sequence"/>
</dbReference>
<dbReference type="OrthoDB" id="9867911at2"/>
<evidence type="ECO:0000313" key="1">
    <source>
        <dbReference type="EMBL" id="CUQ92283.1"/>
    </source>
</evidence>
<proteinExistence type="predicted"/>
<reference evidence="1 2" key="1">
    <citation type="submission" date="2015-09" db="EMBL/GenBank/DDBJ databases">
        <authorList>
            <consortium name="Pathogen Informatics"/>
        </authorList>
    </citation>
    <scope>NUCLEOTIDE SEQUENCE [LARGE SCALE GENOMIC DNA]</scope>
    <source>
        <strain evidence="1 2">2789STDY5834889</strain>
    </source>
</reference>
<dbReference type="RefSeq" id="WP_155512149.1">
    <property type="nucleotide sequence ID" value="NZ_CZBX01000014.1"/>
</dbReference>